<name>A0A2G2ZVG1_CAPAN</name>
<feature type="region of interest" description="Disordered" evidence="1">
    <location>
        <begin position="1"/>
        <end position="40"/>
    </location>
</feature>
<dbReference type="AlphaFoldDB" id="A0A2G2ZVG1"/>
<evidence type="ECO:0000313" key="3">
    <source>
        <dbReference type="Proteomes" id="UP000222542"/>
    </source>
</evidence>
<reference evidence="2 3" key="1">
    <citation type="journal article" date="2014" name="Nat. Genet.">
        <title>Genome sequence of the hot pepper provides insights into the evolution of pungency in Capsicum species.</title>
        <authorList>
            <person name="Kim S."/>
            <person name="Park M."/>
            <person name="Yeom S.I."/>
            <person name="Kim Y.M."/>
            <person name="Lee J.M."/>
            <person name="Lee H.A."/>
            <person name="Seo E."/>
            <person name="Choi J."/>
            <person name="Cheong K."/>
            <person name="Kim K.T."/>
            <person name="Jung K."/>
            <person name="Lee G.W."/>
            <person name="Oh S.K."/>
            <person name="Bae C."/>
            <person name="Kim S.B."/>
            <person name="Lee H.Y."/>
            <person name="Kim S.Y."/>
            <person name="Kim M.S."/>
            <person name="Kang B.C."/>
            <person name="Jo Y.D."/>
            <person name="Yang H.B."/>
            <person name="Jeong H.J."/>
            <person name="Kang W.H."/>
            <person name="Kwon J.K."/>
            <person name="Shin C."/>
            <person name="Lim J.Y."/>
            <person name="Park J.H."/>
            <person name="Huh J.H."/>
            <person name="Kim J.S."/>
            <person name="Kim B.D."/>
            <person name="Cohen O."/>
            <person name="Paran I."/>
            <person name="Suh M.C."/>
            <person name="Lee S.B."/>
            <person name="Kim Y.K."/>
            <person name="Shin Y."/>
            <person name="Noh S.J."/>
            <person name="Park J."/>
            <person name="Seo Y.S."/>
            <person name="Kwon S.Y."/>
            <person name="Kim H.A."/>
            <person name="Park J.M."/>
            <person name="Kim H.J."/>
            <person name="Choi S.B."/>
            <person name="Bosland P.W."/>
            <person name="Reeves G."/>
            <person name="Jo S.H."/>
            <person name="Lee B.W."/>
            <person name="Cho H.T."/>
            <person name="Choi H.S."/>
            <person name="Lee M.S."/>
            <person name="Yu Y."/>
            <person name="Do Choi Y."/>
            <person name="Park B.S."/>
            <person name="van Deynze A."/>
            <person name="Ashrafi H."/>
            <person name="Hill T."/>
            <person name="Kim W.T."/>
            <person name="Pai H.S."/>
            <person name="Ahn H.K."/>
            <person name="Yeam I."/>
            <person name="Giovannoni J.J."/>
            <person name="Rose J.K."/>
            <person name="Sorensen I."/>
            <person name="Lee S.J."/>
            <person name="Kim R.W."/>
            <person name="Choi I.Y."/>
            <person name="Choi B.S."/>
            <person name="Lim J.S."/>
            <person name="Lee Y.H."/>
            <person name="Choi D."/>
        </authorList>
    </citation>
    <scope>NUCLEOTIDE SEQUENCE [LARGE SCALE GENOMIC DNA]</scope>
    <source>
        <strain evidence="3">cv. CM334</strain>
    </source>
</reference>
<protein>
    <submittedName>
        <fullName evidence="2">Uncharacterized protein</fullName>
    </submittedName>
</protein>
<gene>
    <name evidence="2" type="ORF">T459_08042</name>
</gene>
<dbReference type="Gramene" id="PHT85936">
    <property type="protein sequence ID" value="PHT85936"/>
    <property type="gene ID" value="T459_08042"/>
</dbReference>
<accession>A0A2G2ZVG1</accession>
<keyword evidence="3" id="KW-1185">Reference proteome</keyword>
<dbReference type="Proteomes" id="UP000222542">
    <property type="component" value="Unassembled WGS sequence"/>
</dbReference>
<organism evidence="2 3">
    <name type="scientific">Capsicum annuum</name>
    <name type="common">Capsicum pepper</name>
    <dbReference type="NCBI Taxonomy" id="4072"/>
    <lineage>
        <taxon>Eukaryota</taxon>
        <taxon>Viridiplantae</taxon>
        <taxon>Streptophyta</taxon>
        <taxon>Embryophyta</taxon>
        <taxon>Tracheophyta</taxon>
        <taxon>Spermatophyta</taxon>
        <taxon>Magnoliopsida</taxon>
        <taxon>eudicotyledons</taxon>
        <taxon>Gunneridae</taxon>
        <taxon>Pentapetalae</taxon>
        <taxon>asterids</taxon>
        <taxon>lamiids</taxon>
        <taxon>Solanales</taxon>
        <taxon>Solanaceae</taxon>
        <taxon>Solanoideae</taxon>
        <taxon>Capsiceae</taxon>
        <taxon>Capsicum</taxon>
    </lineage>
</organism>
<reference evidence="2 3" key="2">
    <citation type="journal article" date="2017" name="Genome Biol.">
        <title>New reference genome sequences of hot pepper reveal the massive evolution of plant disease-resistance genes by retroduplication.</title>
        <authorList>
            <person name="Kim S."/>
            <person name="Park J."/>
            <person name="Yeom S.I."/>
            <person name="Kim Y.M."/>
            <person name="Seo E."/>
            <person name="Kim K.T."/>
            <person name="Kim M.S."/>
            <person name="Lee J.M."/>
            <person name="Cheong K."/>
            <person name="Shin H.S."/>
            <person name="Kim S.B."/>
            <person name="Han K."/>
            <person name="Lee J."/>
            <person name="Park M."/>
            <person name="Lee H.A."/>
            <person name="Lee H.Y."/>
            <person name="Lee Y."/>
            <person name="Oh S."/>
            <person name="Lee J.H."/>
            <person name="Choi E."/>
            <person name="Choi E."/>
            <person name="Lee S.E."/>
            <person name="Jeon J."/>
            <person name="Kim H."/>
            <person name="Choi G."/>
            <person name="Song H."/>
            <person name="Lee J."/>
            <person name="Lee S.C."/>
            <person name="Kwon J.K."/>
            <person name="Lee H.Y."/>
            <person name="Koo N."/>
            <person name="Hong Y."/>
            <person name="Kim R.W."/>
            <person name="Kang W.H."/>
            <person name="Huh J.H."/>
            <person name="Kang B.C."/>
            <person name="Yang T.J."/>
            <person name="Lee Y.H."/>
            <person name="Bennetzen J.L."/>
            <person name="Choi D."/>
        </authorList>
    </citation>
    <scope>NUCLEOTIDE SEQUENCE [LARGE SCALE GENOMIC DNA]</scope>
    <source>
        <strain evidence="3">cv. CM334</strain>
    </source>
</reference>
<dbReference type="EMBL" id="AYRZ02000003">
    <property type="protein sequence ID" value="PHT85936.1"/>
    <property type="molecule type" value="Genomic_DNA"/>
</dbReference>
<sequence>MASKHVKSGGNRHKKSKKRSDNPPIGASPPPDTINYPPPKSTVSLPNAFFKIPPPGQLHVYPSHERLAGSTVHFMPTLNVGSSSGFHINQPSSSSSLPAASPASTLSSSNLSISGLRIGVSGTQISTSFDSDVKKLKGGADVTPAEAFAETHKKKKEDGTREEWIEMRAKDTYRWRVVLSKVESTNFELYVLRVGLHHCRPVLIRTKCGRNGRDAKGDSRAKDRCKTSDDRVARFEKLIMKYMPQACDDEDDTESDED</sequence>
<comment type="caution">
    <text evidence="2">The sequence shown here is derived from an EMBL/GenBank/DDBJ whole genome shotgun (WGS) entry which is preliminary data.</text>
</comment>
<evidence type="ECO:0000256" key="1">
    <source>
        <dbReference type="SAM" id="MobiDB-lite"/>
    </source>
</evidence>
<evidence type="ECO:0000313" key="2">
    <source>
        <dbReference type="EMBL" id="PHT85936.1"/>
    </source>
</evidence>
<feature type="compositionally biased region" description="Basic residues" evidence="1">
    <location>
        <begin position="1"/>
        <end position="18"/>
    </location>
</feature>
<feature type="compositionally biased region" description="Pro residues" evidence="1">
    <location>
        <begin position="26"/>
        <end position="40"/>
    </location>
</feature>
<proteinExistence type="predicted"/>